<dbReference type="Gene3D" id="2.70.160.11">
    <property type="entry name" value="Hnrnp arginine n-methyltransferase1"/>
    <property type="match status" value="1"/>
</dbReference>
<dbReference type="EC" id="2.1.1.319" evidence="1"/>
<reference evidence="8" key="1">
    <citation type="submission" date="2020-04" db="EMBL/GenBank/DDBJ databases">
        <authorList>
            <person name="Alioto T."/>
            <person name="Alioto T."/>
            <person name="Gomez Garrido J."/>
        </authorList>
    </citation>
    <scope>NUCLEOTIDE SEQUENCE</scope>
    <source>
        <strain evidence="8">A484AB</strain>
    </source>
</reference>
<proteinExistence type="predicted"/>
<dbReference type="GO" id="GO:0005634">
    <property type="term" value="C:nucleus"/>
    <property type="evidence" value="ECO:0007669"/>
    <property type="project" value="TreeGrafter"/>
</dbReference>
<dbReference type="Gene3D" id="3.40.50.150">
    <property type="entry name" value="Vaccinia Virus protein VP39"/>
    <property type="match status" value="1"/>
</dbReference>
<dbReference type="InterPro" id="IPR055135">
    <property type="entry name" value="PRMT_dom"/>
</dbReference>
<dbReference type="AlphaFoldDB" id="A0A7D9DQ92"/>
<name>A0A7D9DQ92_PARCT</name>
<dbReference type="CDD" id="cd02440">
    <property type="entry name" value="AdoMet_MTases"/>
    <property type="match status" value="1"/>
</dbReference>
<comment type="catalytic activity">
    <reaction evidence="5">
        <text>L-arginyl-[protein] + S-adenosyl-L-methionine = N(omega)-methyl-L-arginyl-[protein] + S-adenosyl-L-homocysteine + H(+)</text>
        <dbReference type="Rhea" id="RHEA:48100"/>
        <dbReference type="Rhea" id="RHEA-COMP:10532"/>
        <dbReference type="Rhea" id="RHEA-COMP:11990"/>
        <dbReference type="ChEBI" id="CHEBI:15378"/>
        <dbReference type="ChEBI" id="CHEBI:29965"/>
        <dbReference type="ChEBI" id="CHEBI:57856"/>
        <dbReference type="ChEBI" id="CHEBI:59789"/>
        <dbReference type="ChEBI" id="CHEBI:65280"/>
    </reaction>
    <physiologicalReaction direction="left-to-right" evidence="5">
        <dbReference type="Rhea" id="RHEA:48101"/>
    </physiologicalReaction>
</comment>
<protein>
    <recommendedName>
        <fullName evidence="1">type I protein arginine methyltransferase</fullName>
        <ecNumber evidence="1">2.1.1.319</ecNumber>
    </recommendedName>
</protein>
<dbReference type="PANTHER" id="PTHR11006:SF122">
    <property type="entry name" value="ARGININE METHYLTRANSFERASE 8"/>
    <property type="match status" value="1"/>
</dbReference>
<organism evidence="8 9">
    <name type="scientific">Paramuricea clavata</name>
    <name type="common">Red gorgonian</name>
    <name type="synonym">Violescent sea-whip</name>
    <dbReference type="NCBI Taxonomy" id="317549"/>
    <lineage>
        <taxon>Eukaryota</taxon>
        <taxon>Metazoa</taxon>
        <taxon>Cnidaria</taxon>
        <taxon>Anthozoa</taxon>
        <taxon>Octocorallia</taxon>
        <taxon>Malacalcyonacea</taxon>
        <taxon>Plexauridae</taxon>
        <taxon>Paramuricea</taxon>
    </lineage>
</organism>
<dbReference type="PROSITE" id="PS51678">
    <property type="entry name" value="SAM_MT_PRMT"/>
    <property type="match status" value="1"/>
</dbReference>
<evidence type="ECO:0000256" key="6">
    <source>
        <dbReference type="SAM" id="MobiDB-lite"/>
    </source>
</evidence>
<dbReference type="FunFam" id="3.40.50.150:FF:000003">
    <property type="entry name" value="Blast:Protein arginine N-methyltransferase 1"/>
    <property type="match status" value="1"/>
</dbReference>
<evidence type="ECO:0000313" key="9">
    <source>
        <dbReference type="Proteomes" id="UP001152795"/>
    </source>
</evidence>
<dbReference type="Proteomes" id="UP001152795">
    <property type="component" value="Unassembled WGS sequence"/>
</dbReference>
<dbReference type="InterPro" id="IPR025799">
    <property type="entry name" value="Arg_MeTrfase"/>
</dbReference>
<dbReference type="GO" id="GO:0035241">
    <property type="term" value="F:protein-arginine omega-N monomethyltransferase activity"/>
    <property type="evidence" value="ECO:0007669"/>
    <property type="project" value="TreeGrafter"/>
</dbReference>
<dbReference type="InterPro" id="IPR029063">
    <property type="entry name" value="SAM-dependent_MTases_sf"/>
</dbReference>
<dbReference type="PANTHER" id="PTHR11006">
    <property type="entry name" value="PROTEIN ARGININE N-METHYLTRANSFERASE"/>
    <property type="match status" value="1"/>
</dbReference>
<evidence type="ECO:0000259" key="7">
    <source>
        <dbReference type="Pfam" id="PF22528"/>
    </source>
</evidence>
<keyword evidence="3" id="KW-0808">Transferase</keyword>
<dbReference type="Pfam" id="PF06325">
    <property type="entry name" value="PrmA"/>
    <property type="match status" value="1"/>
</dbReference>
<evidence type="ECO:0000313" key="8">
    <source>
        <dbReference type="EMBL" id="CAB3990689.1"/>
    </source>
</evidence>
<feature type="region of interest" description="Disordered" evidence="6">
    <location>
        <begin position="1"/>
        <end position="21"/>
    </location>
</feature>
<dbReference type="EMBL" id="CACRXK020001708">
    <property type="protein sequence ID" value="CAB3990689.1"/>
    <property type="molecule type" value="Genomic_DNA"/>
</dbReference>
<evidence type="ECO:0000256" key="3">
    <source>
        <dbReference type="ARBA" id="ARBA00022679"/>
    </source>
</evidence>
<sequence>MKSNITDESDESSDCSDTTETDCNTSYFTSYENLEVHRLMLNDRPRTESYRHAILQNRALFQDKIVMDVGCGTGILSLFAAEAGARKVFSIEASNISLIARDIVRQNNFQNIIEVFSCQVEDFILPNSEKVDVIISEWMGFYLLHESMLDSVILARDRFLKDSGTMFPSKASIYACPSNLNGFYEQEIDFWDTVHGYDFSVVKQIVLQNKQQSPQILSVDNSELVAGPEIVKQFNLMNVTVEDVKQFQSKFFTSSMEKNICRGIVLWFDCEFPTELKSENSLILSTAPRCPPTHWKQTVIVLPTEISLQAGDVIGFNIKLSQSATNHRHYNIQVEVLSDEEDHPMPCNCGLARCKLIKTFMQEQDELDGNEVIDIS</sequence>
<keyword evidence="2" id="KW-0489">Methyltransferase</keyword>
<dbReference type="OrthoDB" id="7848332at2759"/>
<feature type="domain" description="Protein arginine N-methyltransferase" evidence="7">
    <location>
        <begin position="170"/>
        <end position="335"/>
    </location>
</feature>
<gene>
    <name evidence="8" type="ORF">PACLA_8A058846</name>
</gene>
<dbReference type="GO" id="GO:0042054">
    <property type="term" value="F:histone methyltransferase activity"/>
    <property type="evidence" value="ECO:0007669"/>
    <property type="project" value="TreeGrafter"/>
</dbReference>
<evidence type="ECO:0000256" key="2">
    <source>
        <dbReference type="ARBA" id="ARBA00022603"/>
    </source>
</evidence>
<evidence type="ECO:0000256" key="5">
    <source>
        <dbReference type="ARBA" id="ARBA00049303"/>
    </source>
</evidence>
<comment type="caution">
    <text evidence="8">The sequence shown here is derived from an EMBL/GenBank/DDBJ whole genome shotgun (WGS) entry which is preliminary data.</text>
</comment>
<accession>A0A7D9DQ92</accession>
<feature type="compositionally biased region" description="Acidic residues" evidence="6">
    <location>
        <begin position="7"/>
        <end position="20"/>
    </location>
</feature>
<evidence type="ECO:0000256" key="4">
    <source>
        <dbReference type="ARBA" id="ARBA00022691"/>
    </source>
</evidence>
<dbReference type="SUPFAM" id="SSF53335">
    <property type="entry name" value="S-adenosyl-L-methionine-dependent methyltransferases"/>
    <property type="match status" value="1"/>
</dbReference>
<keyword evidence="9" id="KW-1185">Reference proteome</keyword>
<dbReference type="GO" id="GO:0032259">
    <property type="term" value="P:methylation"/>
    <property type="evidence" value="ECO:0007669"/>
    <property type="project" value="UniProtKB-KW"/>
</dbReference>
<dbReference type="Pfam" id="PF22528">
    <property type="entry name" value="PRMT_C"/>
    <property type="match status" value="1"/>
</dbReference>
<evidence type="ECO:0000256" key="1">
    <source>
        <dbReference type="ARBA" id="ARBA00011925"/>
    </source>
</evidence>
<dbReference type="GO" id="GO:0035242">
    <property type="term" value="F:protein-arginine omega-N asymmetric methyltransferase activity"/>
    <property type="evidence" value="ECO:0007669"/>
    <property type="project" value="UniProtKB-EC"/>
</dbReference>
<keyword evidence="4" id="KW-0949">S-adenosyl-L-methionine</keyword>